<keyword evidence="2" id="KW-0813">Transport</keyword>
<evidence type="ECO:0000256" key="7">
    <source>
        <dbReference type="ARBA" id="ARBA00022958"/>
    </source>
</evidence>
<evidence type="ECO:0000256" key="10">
    <source>
        <dbReference type="ARBA" id="ARBA00023136"/>
    </source>
</evidence>
<evidence type="ECO:0000256" key="11">
    <source>
        <dbReference type="ARBA" id="ARBA00023303"/>
    </source>
</evidence>
<proteinExistence type="predicted"/>
<dbReference type="HOGENOM" id="CLU_011722_6_3_7"/>
<feature type="domain" description="Ion transport" evidence="13">
    <location>
        <begin position="29"/>
        <end position="226"/>
    </location>
</feature>
<evidence type="ECO:0000256" key="9">
    <source>
        <dbReference type="ARBA" id="ARBA00023065"/>
    </source>
</evidence>
<keyword evidence="4 12" id="KW-0812">Transmembrane</keyword>
<organism evidence="14 15">
    <name type="scientific">Desulfocurvibacter africanus subsp. africanus str. Walvis Bay</name>
    <dbReference type="NCBI Taxonomy" id="690850"/>
    <lineage>
        <taxon>Bacteria</taxon>
        <taxon>Pseudomonadati</taxon>
        <taxon>Thermodesulfobacteriota</taxon>
        <taxon>Desulfovibrionia</taxon>
        <taxon>Desulfovibrionales</taxon>
        <taxon>Desulfovibrionaceae</taxon>
        <taxon>Desulfocurvibacter</taxon>
    </lineage>
</organism>
<dbReference type="GO" id="GO:0005249">
    <property type="term" value="F:voltage-gated potassium channel activity"/>
    <property type="evidence" value="ECO:0007669"/>
    <property type="project" value="InterPro"/>
</dbReference>
<keyword evidence="8 12" id="KW-1133">Transmembrane helix</keyword>
<keyword evidence="10 12" id="KW-0472">Membrane</keyword>
<accession>F3Z3N1</accession>
<feature type="transmembrane region" description="Helical" evidence="12">
    <location>
        <begin position="26"/>
        <end position="47"/>
    </location>
</feature>
<dbReference type="eggNOG" id="COG1226">
    <property type="taxonomic scope" value="Bacteria"/>
</dbReference>
<feature type="transmembrane region" description="Helical" evidence="12">
    <location>
        <begin position="141"/>
        <end position="162"/>
    </location>
</feature>
<keyword evidence="6" id="KW-0851">Voltage-gated channel</keyword>
<dbReference type="Gene3D" id="1.20.5.110">
    <property type="match status" value="1"/>
</dbReference>
<keyword evidence="5" id="KW-0631">Potassium channel</keyword>
<feature type="transmembrane region" description="Helical" evidence="12">
    <location>
        <begin position="177"/>
        <end position="194"/>
    </location>
</feature>
<evidence type="ECO:0000256" key="4">
    <source>
        <dbReference type="ARBA" id="ARBA00022692"/>
    </source>
</evidence>
<dbReference type="PANTHER" id="PTHR11537:SF254">
    <property type="entry name" value="POTASSIUM VOLTAGE-GATED CHANNEL PROTEIN SHAB"/>
    <property type="match status" value="1"/>
</dbReference>
<evidence type="ECO:0000256" key="2">
    <source>
        <dbReference type="ARBA" id="ARBA00022448"/>
    </source>
</evidence>
<evidence type="ECO:0000256" key="1">
    <source>
        <dbReference type="ARBA" id="ARBA00004141"/>
    </source>
</evidence>
<dbReference type="Gene3D" id="1.20.120.350">
    <property type="entry name" value="Voltage-gated potassium channels. Chain C"/>
    <property type="match status" value="1"/>
</dbReference>
<dbReference type="GO" id="GO:0008076">
    <property type="term" value="C:voltage-gated potassium channel complex"/>
    <property type="evidence" value="ECO:0007669"/>
    <property type="project" value="InterPro"/>
</dbReference>
<dbReference type="Gene3D" id="1.10.287.70">
    <property type="match status" value="1"/>
</dbReference>
<dbReference type="InterPro" id="IPR028325">
    <property type="entry name" value="VG_K_chnl"/>
</dbReference>
<dbReference type="PANTHER" id="PTHR11537">
    <property type="entry name" value="VOLTAGE-GATED POTASSIUM CHANNEL"/>
    <property type="match status" value="1"/>
</dbReference>
<dbReference type="Pfam" id="PF00520">
    <property type="entry name" value="Ion_trans"/>
    <property type="match status" value="1"/>
</dbReference>
<keyword evidence="9" id="KW-0406">Ion transport</keyword>
<keyword evidence="15" id="KW-1185">Reference proteome</keyword>
<dbReference type="RefSeq" id="WP_014260148.1">
    <property type="nucleotide sequence ID" value="NC_016629.1"/>
</dbReference>
<evidence type="ECO:0000313" key="15">
    <source>
        <dbReference type="Proteomes" id="UP000007844"/>
    </source>
</evidence>
<evidence type="ECO:0000313" key="14">
    <source>
        <dbReference type="EMBL" id="EGJ50403.1"/>
    </source>
</evidence>
<protein>
    <submittedName>
        <fullName evidence="14">Ion transport protein</fullName>
    </submittedName>
</protein>
<name>F3Z3N1_DESAF</name>
<dbReference type="AlphaFoldDB" id="F3Z3N1"/>
<dbReference type="InterPro" id="IPR005821">
    <property type="entry name" value="Ion_trans_dom"/>
</dbReference>
<reference evidence="14 15" key="1">
    <citation type="journal article" date="2011" name="J. Bacteriol.">
        <title>Genome sequence of the mercury-methylating and pleomorphic Desulfovibrio africanus Strain Walvis Bay.</title>
        <authorList>
            <person name="Brown S.D."/>
            <person name="Wall J.D."/>
            <person name="Kucken A.M."/>
            <person name="Gilmour C.C."/>
            <person name="Podar M."/>
            <person name="Brandt C.C."/>
            <person name="Teshima H."/>
            <person name="Detter J.C."/>
            <person name="Han C.S."/>
            <person name="Land M.L."/>
            <person name="Lucas S."/>
            <person name="Han J."/>
            <person name="Pennacchio L."/>
            <person name="Nolan M."/>
            <person name="Pitluck S."/>
            <person name="Woyke T."/>
            <person name="Goodwin L."/>
            <person name="Palumbo A.V."/>
            <person name="Elias D.A."/>
        </authorList>
    </citation>
    <scope>NUCLEOTIDE SEQUENCE [LARGE SCALE GENOMIC DNA]</scope>
    <source>
        <strain evidence="14 15">Walvis Bay</strain>
    </source>
</reference>
<dbReference type="STRING" id="690850.Desaf_2074"/>
<evidence type="ECO:0000256" key="12">
    <source>
        <dbReference type="SAM" id="Phobius"/>
    </source>
</evidence>
<evidence type="ECO:0000256" key="3">
    <source>
        <dbReference type="ARBA" id="ARBA00022538"/>
    </source>
</evidence>
<evidence type="ECO:0000259" key="13">
    <source>
        <dbReference type="Pfam" id="PF00520"/>
    </source>
</evidence>
<dbReference type="InterPro" id="IPR027359">
    <property type="entry name" value="Volt_channel_dom_sf"/>
</dbReference>
<feature type="transmembrane region" description="Helical" evidence="12">
    <location>
        <begin position="54"/>
        <end position="73"/>
    </location>
</feature>
<evidence type="ECO:0000256" key="5">
    <source>
        <dbReference type="ARBA" id="ARBA00022826"/>
    </source>
</evidence>
<sequence>MSREDKGKLREERFEALHQLEDWLDWPVVFLSFVWLGLFIAEMIWGLGPILQGLVYAIWFIFIVDVSVRFVLAPDKLDFLKSNVLTILSLVLPALRVFRALRALRVLQAARAARGLRLVQVVGSINRSMGALRASMRRRGLGYVALLTVAVVLAGAAGMLALEGGADSKGFTSYGDTLWWTAMIITSLGSEFWPQTPEGRILGFLISLYGFAVFGYITASIASILVGSDARREEGVAGAKAMAELKKEIATLREELAAKSRE</sequence>
<gene>
    <name evidence="14" type="ORF">Desaf_2074</name>
</gene>
<evidence type="ECO:0000256" key="8">
    <source>
        <dbReference type="ARBA" id="ARBA00022989"/>
    </source>
</evidence>
<feature type="transmembrane region" description="Helical" evidence="12">
    <location>
        <begin position="201"/>
        <end position="226"/>
    </location>
</feature>
<dbReference type="SUPFAM" id="SSF81324">
    <property type="entry name" value="Voltage-gated potassium channels"/>
    <property type="match status" value="1"/>
</dbReference>
<dbReference type="KEGG" id="daf:Desaf_2074"/>
<comment type="subcellular location">
    <subcellularLocation>
        <location evidence="1">Membrane</location>
        <topology evidence="1">Multi-pass membrane protein</topology>
    </subcellularLocation>
</comment>
<keyword evidence="11" id="KW-0407">Ion channel</keyword>
<keyword evidence="7" id="KW-0630">Potassium</keyword>
<dbReference type="GO" id="GO:0001508">
    <property type="term" value="P:action potential"/>
    <property type="evidence" value="ECO:0007669"/>
    <property type="project" value="TreeGrafter"/>
</dbReference>
<dbReference type="Proteomes" id="UP000007844">
    <property type="component" value="Chromosome"/>
</dbReference>
<keyword evidence="3" id="KW-0633">Potassium transport</keyword>
<dbReference type="EMBL" id="CP003221">
    <property type="protein sequence ID" value="EGJ50403.1"/>
    <property type="molecule type" value="Genomic_DNA"/>
</dbReference>
<evidence type="ECO:0000256" key="6">
    <source>
        <dbReference type="ARBA" id="ARBA00022882"/>
    </source>
</evidence>